<dbReference type="PANTHER" id="PTHR38098">
    <property type="entry name" value="LPS-ASSEMBLY LIPOPROTEIN LPTE"/>
    <property type="match status" value="1"/>
</dbReference>
<evidence type="ECO:0000256" key="4">
    <source>
        <dbReference type="ARBA" id="ARBA00023237"/>
    </source>
</evidence>
<keyword evidence="1 6" id="KW-0732">Signal</keyword>
<dbReference type="PANTHER" id="PTHR38098:SF1">
    <property type="entry name" value="LPS-ASSEMBLY LIPOPROTEIN LPTE"/>
    <property type="match status" value="1"/>
</dbReference>
<comment type="similarity">
    <text evidence="6">Belongs to the LptE lipoprotein family.</text>
</comment>
<dbReference type="GO" id="GO:1990351">
    <property type="term" value="C:transporter complex"/>
    <property type="evidence" value="ECO:0007669"/>
    <property type="project" value="TreeGrafter"/>
</dbReference>
<comment type="subcellular location">
    <subcellularLocation>
        <location evidence="6">Cell outer membrane</location>
        <topology evidence="6">Lipid-anchor</topology>
    </subcellularLocation>
</comment>
<name>A0A2S9K891_9BURK</name>
<keyword evidence="3 6" id="KW-0564">Palmitate</keyword>
<dbReference type="Gene3D" id="3.30.160.150">
    <property type="entry name" value="Lipoprotein like domain"/>
    <property type="match status" value="1"/>
</dbReference>
<evidence type="ECO:0000256" key="3">
    <source>
        <dbReference type="ARBA" id="ARBA00023139"/>
    </source>
</evidence>
<evidence type="ECO:0000313" key="7">
    <source>
        <dbReference type="EMBL" id="PRD66670.1"/>
    </source>
</evidence>
<dbReference type="PROSITE" id="PS51257">
    <property type="entry name" value="PROKAR_LIPOPROTEIN"/>
    <property type="match status" value="1"/>
</dbReference>
<comment type="subunit">
    <text evidence="6">Component of the lipopolysaccharide transport and assembly complex. Interacts with LptD.</text>
</comment>
<protein>
    <recommendedName>
        <fullName evidence="6">LPS-assembly lipoprotein LptE</fullName>
    </recommendedName>
</protein>
<evidence type="ECO:0000256" key="1">
    <source>
        <dbReference type="ARBA" id="ARBA00022729"/>
    </source>
</evidence>
<dbReference type="PROSITE" id="PS51318">
    <property type="entry name" value="TAT"/>
    <property type="match status" value="1"/>
</dbReference>
<comment type="caution">
    <text evidence="7">The sequence shown here is derived from an EMBL/GenBank/DDBJ whole genome shotgun (WGS) entry which is preliminary data.</text>
</comment>
<dbReference type="GO" id="GO:0043165">
    <property type="term" value="P:Gram-negative-bacterium-type cell outer membrane assembly"/>
    <property type="evidence" value="ECO:0007669"/>
    <property type="project" value="UniProtKB-UniRule"/>
</dbReference>
<dbReference type="GO" id="GO:0001530">
    <property type="term" value="F:lipopolysaccharide binding"/>
    <property type="evidence" value="ECO:0007669"/>
    <property type="project" value="TreeGrafter"/>
</dbReference>
<dbReference type="Pfam" id="PF04390">
    <property type="entry name" value="LptE"/>
    <property type="match status" value="1"/>
</dbReference>
<reference evidence="7 8" key="1">
    <citation type="submission" date="2018-03" db="EMBL/GenBank/DDBJ databases">
        <title>Comparative genomics illustrates the genes involved in a hyperalkaliphilic mechanisms of Serpentinomonas isolated from highly-alkaline calcium-rich serpentinized springs.</title>
        <authorList>
            <person name="Suzuki S."/>
            <person name="Ishii S."/>
            <person name="Walworth N."/>
            <person name="Bird L."/>
            <person name="Kuenen J.G."/>
            <person name="Nealson K.H."/>
        </authorList>
    </citation>
    <scope>NUCLEOTIDE SEQUENCE [LARGE SCALE GENOMIC DNA]</scope>
    <source>
        <strain evidence="7 8">P1</strain>
    </source>
</reference>
<proteinExistence type="inferred from homology"/>
<evidence type="ECO:0000313" key="8">
    <source>
        <dbReference type="Proteomes" id="UP000238589"/>
    </source>
</evidence>
<gene>
    <name evidence="6" type="primary">lptE</name>
    <name evidence="7" type="ORF">C6P64_03135</name>
</gene>
<keyword evidence="8" id="KW-1185">Reference proteome</keyword>
<keyword evidence="4 6" id="KW-0998">Cell outer membrane</keyword>
<sequence length="173" mass="19377">MPVERRAWLRAAAAGALTLGLAGCGFRLRGALKLPFASLRSNLSERSEIGRELRAQLQASGVQLVEPATTGQSQPPADIELTVLKEQRERAVVGITSIGQVRELQLRVRFKFRVRSGKGRDLIDDLELLQERDLSYDEALVLGKQAEEELLYREMQSDIVRQLMRRLAALQPD</sequence>
<evidence type="ECO:0000256" key="2">
    <source>
        <dbReference type="ARBA" id="ARBA00023136"/>
    </source>
</evidence>
<accession>A0A2S9K891</accession>
<evidence type="ECO:0000256" key="5">
    <source>
        <dbReference type="ARBA" id="ARBA00023288"/>
    </source>
</evidence>
<keyword evidence="5 6" id="KW-0449">Lipoprotein</keyword>
<comment type="function">
    <text evidence="6">Together with LptD, is involved in the assembly of lipopolysaccharide (LPS) at the surface of the outer membrane. Required for the proper assembly of LptD. Binds LPS and may serve as the LPS recognition site at the outer membrane.</text>
</comment>
<dbReference type="InterPro" id="IPR006311">
    <property type="entry name" value="TAT_signal"/>
</dbReference>
<dbReference type="AlphaFoldDB" id="A0A2S9K891"/>
<organism evidence="7 8">
    <name type="scientific">Malikia granosa</name>
    <dbReference type="NCBI Taxonomy" id="263067"/>
    <lineage>
        <taxon>Bacteria</taxon>
        <taxon>Pseudomonadati</taxon>
        <taxon>Pseudomonadota</taxon>
        <taxon>Betaproteobacteria</taxon>
        <taxon>Burkholderiales</taxon>
        <taxon>Comamonadaceae</taxon>
        <taxon>Malikia</taxon>
    </lineage>
</organism>
<dbReference type="OrthoDB" id="5298094at2"/>
<dbReference type="GO" id="GO:0009279">
    <property type="term" value="C:cell outer membrane"/>
    <property type="evidence" value="ECO:0007669"/>
    <property type="project" value="UniProtKB-SubCell"/>
</dbReference>
<dbReference type="HAMAP" id="MF_01186">
    <property type="entry name" value="LPS_assembly_LptE"/>
    <property type="match status" value="1"/>
</dbReference>
<dbReference type="EMBL" id="PVLQ01000011">
    <property type="protein sequence ID" value="PRD66670.1"/>
    <property type="molecule type" value="Genomic_DNA"/>
</dbReference>
<dbReference type="GO" id="GO:0015920">
    <property type="term" value="P:lipopolysaccharide transport"/>
    <property type="evidence" value="ECO:0007669"/>
    <property type="project" value="TreeGrafter"/>
</dbReference>
<keyword evidence="2 6" id="KW-0472">Membrane</keyword>
<evidence type="ECO:0000256" key="6">
    <source>
        <dbReference type="HAMAP-Rule" id="MF_01186"/>
    </source>
</evidence>
<dbReference type="Proteomes" id="UP000238589">
    <property type="component" value="Unassembled WGS sequence"/>
</dbReference>
<dbReference type="InterPro" id="IPR007485">
    <property type="entry name" value="LPS_assembly_LptE"/>
</dbReference>